<feature type="compositionally biased region" description="Low complexity" evidence="9">
    <location>
        <begin position="10"/>
        <end position="58"/>
    </location>
</feature>
<keyword evidence="8" id="KW-0464">Manganese</keyword>
<evidence type="ECO:0000256" key="9">
    <source>
        <dbReference type="SAM" id="MobiDB-lite"/>
    </source>
</evidence>
<dbReference type="PROSITE" id="PS00631">
    <property type="entry name" value="CYTOSOL_AP"/>
    <property type="match status" value="1"/>
</dbReference>
<feature type="binding site" evidence="8">
    <location>
        <position position="358"/>
    </location>
    <ligand>
        <name>Mn(2+)</name>
        <dbReference type="ChEBI" id="CHEBI:29035"/>
        <label>2</label>
    </ligand>
</feature>
<comment type="catalytic activity">
    <reaction evidence="2 8">
        <text>Release of an N-terminal amino acid, preferentially leucine, but not glutamic or aspartic acids.</text>
        <dbReference type="EC" id="3.4.11.10"/>
    </reaction>
</comment>
<comment type="similarity">
    <text evidence="3 8">Belongs to the peptidase M17 family.</text>
</comment>
<reference evidence="11 12" key="1">
    <citation type="submission" date="2020-05" db="EMBL/GenBank/DDBJ databases">
        <title>Nakamurella sp. DB0629 isolated from air conditioner.</title>
        <authorList>
            <person name="Kim D.H."/>
            <person name="Kim D.-U."/>
        </authorList>
    </citation>
    <scope>NUCLEOTIDE SEQUENCE [LARGE SCALE GENOMIC DNA]</scope>
    <source>
        <strain evidence="11 12">DB0629</strain>
    </source>
</reference>
<dbReference type="EC" id="3.4.11.1" evidence="8"/>
<dbReference type="PANTHER" id="PTHR11963:SF23">
    <property type="entry name" value="CYTOSOL AMINOPEPTIDASE"/>
    <property type="match status" value="1"/>
</dbReference>
<dbReference type="InterPro" id="IPR023042">
    <property type="entry name" value="Peptidase_M17_leu_NH2_pept"/>
</dbReference>
<dbReference type="InterPro" id="IPR000819">
    <property type="entry name" value="Peptidase_M17_C"/>
</dbReference>
<accession>A0A849AC35</accession>
<dbReference type="SUPFAM" id="SSF53187">
    <property type="entry name" value="Zn-dependent exopeptidases"/>
    <property type="match status" value="1"/>
</dbReference>
<feature type="domain" description="Cytosol aminopeptidase" evidence="10">
    <location>
        <begin position="438"/>
        <end position="445"/>
    </location>
</feature>
<evidence type="ECO:0000256" key="8">
    <source>
        <dbReference type="HAMAP-Rule" id="MF_00181"/>
    </source>
</evidence>
<feature type="binding site" evidence="8">
    <location>
        <position position="442"/>
    </location>
    <ligand>
        <name>Mn(2+)</name>
        <dbReference type="ChEBI" id="CHEBI:29035"/>
        <label>2</label>
    </ligand>
</feature>
<comment type="subcellular location">
    <subcellularLocation>
        <location evidence="8">Cytoplasm</location>
    </subcellularLocation>
</comment>
<keyword evidence="12" id="KW-1185">Reference proteome</keyword>
<dbReference type="CDD" id="cd00433">
    <property type="entry name" value="Peptidase_M17"/>
    <property type="match status" value="1"/>
</dbReference>
<feature type="binding site" evidence="8">
    <location>
        <position position="440"/>
    </location>
    <ligand>
        <name>Mn(2+)</name>
        <dbReference type="ChEBI" id="CHEBI:29035"/>
        <label>1</label>
    </ligand>
</feature>
<evidence type="ECO:0000256" key="7">
    <source>
        <dbReference type="ARBA" id="ARBA00049972"/>
    </source>
</evidence>
<dbReference type="RefSeq" id="WP_171200846.1">
    <property type="nucleotide sequence ID" value="NZ_JABEND010000010.1"/>
</dbReference>
<evidence type="ECO:0000256" key="4">
    <source>
        <dbReference type="ARBA" id="ARBA00022438"/>
    </source>
</evidence>
<dbReference type="Gene3D" id="3.40.630.10">
    <property type="entry name" value="Zn peptidases"/>
    <property type="match status" value="1"/>
</dbReference>
<dbReference type="InterPro" id="IPR011356">
    <property type="entry name" value="Leucine_aapep/pepB"/>
</dbReference>
<keyword evidence="8" id="KW-0479">Metal-binding</keyword>
<dbReference type="EMBL" id="JABEND010000010">
    <property type="protein sequence ID" value="NNG37156.1"/>
    <property type="molecule type" value="Genomic_DNA"/>
</dbReference>
<feature type="binding site" evidence="8">
    <location>
        <position position="442"/>
    </location>
    <ligand>
        <name>Mn(2+)</name>
        <dbReference type="ChEBI" id="CHEBI:29035"/>
        <label>1</label>
    </ligand>
</feature>
<feature type="compositionally biased region" description="Low complexity" evidence="9">
    <location>
        <begin position="83"/>
        <end position="100"/>
    </location>
</feature>
<dbReference type="EC" id="3.4.11.10" evidence="8"/>
<feature type="active site" evidence="8">
    <location>
        <position position="365"/>
    </location>
</feature>
<evidence type="ECO:0000256" key="6">
    <source>
        <dbReference type="ARBA" id="ARBA00022801"/>
    </source>
</evidence>
<evidence type="ECO:0000313" key="11">
    <source>
        <dbReference type="EMBL" id="NNG37156.1"/>
    </source>
</evidence>
<evidence type="ECO:0000313" key="12">
    <source>
        <dbReference type="Proteomes" id="UP000562984"/>
    </source>
</evidence>
<keyword evidence="4 8" id="KW-0031">Aminopeptidase</keyword>
<dbReference type="Proteomes" id="UP000562984">
    <property type="component" value="Unassembled WGS sequence"/>
</dbReference>
<protein>
    <recommendedName>
        <fullName evidence="8">Probable cytosol aminopeptidase</fullName>
        <ecNumber evidence="8">3.4.11.1</ecNumber>
    </recommendedName>
    <alternativeName>
        <fullName evidence="8">Leucine aminopeptidase</fullName>
        <shortName evidence="8">LAP</shortName>
        <ecNumber evidence="8">3.4.11.10</ecNumber>
    </alternativeName>
    <alternativeName>
        <fullName evidence="8">Leucyl aminopeptidase</fullName>
    </alternativeName>
</protein>
<dbReference type="InterPro" id="IPR008283">
    <property type="entry name" value="Peptidase_M17_N"/>
</dbReference>
<keyword evidence="5 8" id="KW-0645">Protease</keyword>
<dbReference type="Gene3D" id="3.40.220.10">
    <property type="entry name" value="Leucine Aminopeptidase, subunit E, domain 1"/>
    <property type="match status" value="1"/>
</dbReference>
<dbReference type="PANTHER" id="PTHR11963">
    <property type="entry name" value="LEUCINE AMINOPEPTIDASE-RELATED"/>
    <property type="match status" value="1"/>
</dbReference>
<sequence length="593" mass="59909">MARQSAAPRSVSSGSKPSASGRSASSRSASHRGTSTRNTSAGGTGATSSASTASASGAKPKRANTKTPAATAAAPARRRRASAARAAGTGAGTAASTAPPQFSLTTADPGKVKADALIVGLHTGAEEHAGAVLPFEPEPQSPWAQVQRAAELAGISGALGEVATVPGTDLVAADRLVLVGLGEIYRLDAERVRKAAGNAARAVAGLGEVATTLSAIDLAATVEGLALGGYVFAGYKQPSKPPVRSVKLLVPSADKAAKEVLRRAVVTAEAVLLARDLINTPPNDLPPAAFAERAAQAGAAAGLTVEVLDEKALQQKGFGGILAVGAGSARPPRLLRLSYRPARPAAKIALVGKGVTYDSGGLSLKPMPGMVEMTSDMSGAAAVVAATIGAAALGLPVAVTATVPLAENLPSGSAYRPADVITHYAGKGKQGKTSHILNTDAEGRIILADAIVRAAEDNPDYLLETATLTGAQVVALGNRTMGVMGTDELRDRVAELARQTGEGGWAMPMPEELREGLQSYLADIQNVGAGREGGMLTAAHYLAAFVPDELPWAHLDVAGPAFHPGAPYGYTTKGGTGVPVRTLLATMEDLADA</sequence>
<name>A0A849AC35_9ACTN</name>
<evidence type="ECO:0000259" key="10">
    <source>
        <dbReference type="PROSITE" id="PS00631"/>
    </source>
</evidence>
<dbReference type="GO" id="GO:0070006">
    <property type="term" value="F:metalloaminopeptidase activity"/>
    <property type="evidence" value="ECO:0007669"/>
    <property type="project" value="InterPro"/>
</dbReference>
<dbReference type="NCBIfam" id="NF002073">
    <property type="entry name" value="PRK00913.1-2"/>
    <property type="match status" value="1"/>
</dbReference>
<dbReference type="Pfam" id="PF02789">
    <property type="entry name" value="Peptidase_M17_N"/>
    <property type="match status" value="1"/>
</dbReference>
<comment type="caution">
    <text evidence="11">The sequence shown here is derived from an EMBL/GenBank/DDBJ whole genome shotgun (WGS) entry which is preliminary data.</text>
</comment>
<gene>
    <name evidence="8" type="primary">pepA</name>
    <name evidence="11" type="ORF">HKD39_15880</name>
</gene>
<dbReference type="GO" id="GO:0005737">
    <property type="term" value="C:cytoplasm"/>
    <property type="evidence" value="ECO:0007669"/>
    <property type="project" value="UniProtKB-SubCell"/>
</dbReference>
<feature type="binding site" evidence="8">
    <location>
        <position position="358"/>
    </location>
    <ligand>
        <name>Mn(2+)</name>
        <dbReference type="ChEBI" id="CHEBI:29035"/>
        <label>1</label>
    </ligand>
</feature>
<feature type="binding site" evidence="8">
    <location>
        <position position="376"/>
    </location>
    <ligand>
        <name>Mn(2+)</name>
        <dbReference type="ChEBI" id="CHEBI:29035"/>
        <label>2</label>
    </ligand>
</feature>
<keyword evidence="8" id="KW-0963">Cytoplasm</keyword>
<comment type="cofactor">
    <cofactor evidence="8">
        <name>Mn(2+)</name>
        <dbReference type="ChEBI" id="CHEBI:29035"/>
    </cofactor>
    <text evidence="8">Binds 2 manganese ions per subunit.</text>
</comment>
<evidence type="ECO:0000256" key="5">
    <source>
        <dbReference type="ARBA" id="ARBA00022670"/>
    </source>
</evidence>
<dbReference type="SUPFAM" id="SSF52949">
    <property type="entry name" value="Macro domain-like"/>
    <property type="match status" value="1"/>
</dbReference>
<dbReference type="AlphaFoldDB" id="A0A849AC35"/>
<comment type="function">
    <text evidence="7 8">Presumably involved in the processing and regular turnover of intracellular proteins. Catalyzes the removal of unsubstituted N-terminal amino acids from various peptides.</text>
</comment>
<dbReference type="Pfam" id="PF00883">
    <property type="entry name" value="Peptidase_M17"/>
    <property type="match status" value="1"/>
</dbReference>
<proteinExistence type="inferred from homology"/>
<evidence type="ECO:0000256" key="1">
    <source>
        <dbReference type="ARBA" id="ARBA00000135"/>
    </source>
</evidence>
<evidence type="ECO:0000256" key="3">
    <source>
        <dbReference type="ARBA" id="ARBA00009528"/>
    </source>
</evidence>
<dbReference type="GO" id="GO:0006508">
    <property type="term" value="P:proteolysis"/>
    <property type="evidence" value="ECO:0007669"/>
    <property type="project" value="UniProtKB-KW"/>
</dbReference>
<comment type="catalytic activity">
    <reaction evidence="1 8">
        <text>Release of an N-terminal amino acid, Xaa-|-Yaa-, in which Xaa is preferably Leu, but may be other amino acids including Pro although not Arg or Lys, and Yaa may be Pro. Amino acid amides and methyl esters are also readily hydrolyzed, but rates on arylamides are exceedingly low.</text>
        <dbReference type="EC" id="3.4.11.1"/>
    </reaction>
</comment>
<organism evidence="11 12">
    <name type="scientific">Nakamurella aerolata</name>
    <dbReference type="NCBI Taxonomy" id="1656892"/>
    <lineage>
        <taxon>Bacteria</taxon>
        <taxon>Bacillati</taxon>
        <taxon>Actinomycetota</taxon>
        <taxon>Actinomycetes</taxon>
        <taxon>Nakamurellales</taxon>
        <taxon>Nakamurellaceae</taxon>
        <taxon>Nakamurella</taxon>
    </lineage>
</organism>
<feature type="binding site" evidence="8">
    <location>
        <position position="353"/>
    </location>
    <ligand>
        <name>Mn(2+)</name>
        <dbReference type="ChEBI" id="CHEBI:29035"/>
        <label>2</label>
    </ligand>
</feature>
<feature type="compositionally biased region" description="Low complexity" evidence="9">
    <location>
        <begin position="65"/>
        <end position="75"/>
    </location>
</feature>
<dbReference type="GO" id="GO:0030145">
    <property type="term" value="F:manganese ion binding"/>
    <property type="evidence" value="ECO:0007669"/>
    <property type="project" value="UniProtKB-UniRule"/>
</dbReference>
<feature type="region of interest" description="Disordered" evidence="9">
    <location>
        <begin position="1"/>
        <end position="102"/>
    </location>
</feature>
<feature type="active site" evidence="8">
    <location>
        <position position="444"/>
    </location>
</feature>
<keyword evidence="6 8" id="KW-0378">Hydrolase</keyword>
<evidence type="ECO:0000256" key="2">
    <source>
        <dbReference type="ARBA" id="ARBA00000967"/>
    </source>
</evidence>
<dbReference type="InterPro" id="IPR043472">
    <property type="entry name" value="Macro_dom-like"/>
</dbReference>
<dbReference type="PRINTS" id="PR00481">
    <property type="entry name" value="LAMNOPPTDASE"/>
</dbReference>
<dbReference type="HAMAP" id="MF_00181">
    <property type="entry name" value="Cytosol_peptidase_M17"/>
    <property type="match status" value="1"/>
</dbReference>